<dbReference type="Proteomes" id="UP000234460">
    <property type="component" value="Chromosome LMANV2"/>
</dbReference>
<name>A0AAQ1NWX1_LEPIR</name>
<evidence type="ECO:0000313" key="1">
    <source>
        <dbReference type="EMBL" id="SOR60900.1"/>
    </source>
</evidence>
<dbReference type="EMBL" id="OEJX01000016">
    <property type="protein sequence ID" value="SOR60900.1"/>
    <property type="molecule type" value="Genomic_DNA"/>
</dbReference>
<comment type="caution">
    <text evidence="1">The sequence shown here is derived from an EMBL/GenBank/DDBJ whole genome shotgun (WGS) entry which is preliminary data.</text>
</comment>
<evidence type="ECO:0000313" key="2">
    <source>
        <dbReference type="Proteomes" id="UP000234460"/>
    </source>
</evidence>
<gene>
    <name evidence="1" type="ORF">LMANV2_230015</name>
</gene>
<reference evidence="1 2" key="1">
    <citation type="submission" date="2017-11" db="EMBL/GenBank/DDBJ databases">
        <authorList>
            <person name="Lechat P."/>
        </authorList>
    </citation>
    <scope>NUCLEOTIDE SEQUENCE [LARGE SCALE GENOMIC DNA]</scope>
    <source>
        <strain evidence="1">L495</strain>
    </source>
</reference>
<accession>A0AAQ1NWX1</accession>
<organism evidence="1 2">
    <name type="scientific">Leptospira interrogans serovar Manilae</name>
    <dbReference type="NCBI Taxonomy" id="214675"/>
    <lineage>
        <taxon>Bacteria</taxon>
        <taxon>Pseudomonadati</taxon>
        <taxon>Spirochaetota</taxon>
        <taxon>Spirochaetia</taxon>
        <taxon>Leptospirales</taxon>
        <taxon>Leptospiraceae</taxon>
        <taxon>Leptospira</taxon>
    </lineage>
</organism>
<sequence length="48" mass="5723">MLSFWKALSCLIKFTVYHLIIVKYDSFFIIHIRNHSESILIRIGTIIK</sequence>
<protein>
    <submittedName>
        <fullName evidence="1">Uncharacterized protein</fullName>
    </submittedName>
</protein>
<dbReference type="AlphaFoldDB" id="A0AAQ1NWX1"/>
<proteinExistence type="predicted"/>